<accession>A0ABP7T5V0</accession>
<organism evidence="3 4">
    <name type="scientific">Streptomyces plumbiresistens</name>
    <dbReference type="NCBI Taxonomy" id="511811"/>
    <lineage>
        <taxon>Bacteria</taxon>
        <taxon>Bacillati</taxon>
        <taxon>Actinomycetota</taxon>
        <taxon>Actinomycetes</taxon>
        <taxon>Kitasatosporales</taxon>
        <taxon>Streptomycetaceae</taxon>
        <taxon>Streptomyces</taxon>
    </lineage>
</organism>
<feature type="compositionally biased region" description="Low complexity" evidence="1">
    <location>
        <begin position="248"/>
        <end position="262"/>
    </location>
</feature>
<dbReference type="PANTHER" id="PTHR30354:SF25">
    <property type="entry name" value="INNER MEMBRANE PERMEASE YGBN"/>
    <property type="match status" value="1"/>
</dbReference>
<dbReference type="PANTHER" id="PTHR30354">
    <property type="entry name" value="GNT FAMILY GLUCONATE TRANSPORTER"/>
    <property type="match status" value="1"/>
</dbReference>
<dbReference type="PIRSF" id="PIRSF002746">
    <property type="entry name" value="Gluconate_transporter"/>
    <property type="match status" value="1"/>
</dbReference>
<comment type="caution">
    <text evidence="3">The sequence shown here is derived from an EMBL/GenBank/DDBJ whole genome shotgun (WGS) entry which is preliminary data.</text>
</comment>
<feature type="transmembrane region" description="Helical" evidence="2">
    <location>
        <begin position="462"/>
        <end position="484"/>
    </location>
</feature>
<keyword evidence="2" id="KW-1133">Transmembrane helix</keyword>
<feature type="transmembrane region" description="Helical" evidence="2">
    <location>
        <begin position="379"/>
        <end position="412"/>
    </location>
</feature>
<dbReference type="EMBL" id="BAAAZX010000031">
    <property type="protein sequence ID" value="GAA4021204.1"/>
    <property type="molecule type" value="Genomic_DNA"/>
</dbReference>
<keyword evidence="4" id="KW-1185">Reference proteome</keyword>
<keyword evidence="2" id="KW-0472">Membrane</keyword>
<dbReference type="Pfam" id="PF02447">
    <property type="entry name" value="GntP_permease"/>
    <property type="match status" value="2"/>
</dbReference>
<evidence type="ECO:0000313" key="3">
    <source>
        <dbReference type="EMBL" id="GAA4021204.1"/>
    </source>
</evidence>
<feature type="transmembrane region" description="Helical" evidence="2">
    <location>
        <begin position="300"/>
        <end position="324"/>
    </location>
</feature>
<dbReference type="RefSeq" id="WP_345569775.1">
    <property type="nucleotide sequence ID" value="NZ_BAAAZX010000031.1"/>
</dbReference>
<feature type="transmembrane region" description="Helical" evidence="2">
    <location>
        <begin position="424"/>
        <end position="442"/>
    </location>
</feature>
<name>A0ABP7T5V0_9ACTN</name>
<evidence type="ECO:0000256" key="1">
    <source>
        <dbReference type="SAM" id="MobiDB-lite"/>
    </source>
</evidence>
<feature type="transmembrane region" description="Helical" evidence="2">
    <location>
        <begin position="29"/>
        <end position="48"/>
    </location>
</feature>
<evidence type="ECO:0000313" key="4">
    <source>
        <dbReference type="Proteomes" id="UP001500456"/>
    </source>
</evidence>
<feature type="transmembrane region" description="Helical" evidence="2">
    <location>
        <begin position="345"/>
        <end position="367"/>
    </location>
</feature>
<feature type="transmembrane region" description="Helical" evidence="2">
    <location>
        <begin position="178"/>
        <end position="197"/>
    </location>
</feature>
<keyword evidence="2" id="KW-0812">Transmembrane</keyword>
<protein>
    <submittedName>
        <fullName evidence="3">GntP family transporter</fullName>
    </submittedName>
</protein>
<feature type="transmembrane region" description="Helical" evidence="2">
    <location>
        <begin position="140"/>
        <end position="158"/>
    </location>
</feature>
<evidence type="ECO:0000256" key="2">
    <source>
        <dbReference type="SAM" id="Phobius"/>
    </source>
</evidence>
<dbReference type="Proteomes" id="UP001500456">
    <property type="component" value="Unassembled WGS sequence"/>
</dbReference>
<feature type="region of interest" description="Disordered" evidence="1">
    <location>
        <begin position="224"/>
        <end position="262"/>
    </location>
</feature>
<reference evidence="4" key="1">
    <citation type="journal article" date="2019" name="Int. J. Syst. Evol. Microbiol.">
        <title>The Global Catalogue of Microorganisms (GCM) 10K type strain sequencing project: providing services to taxonomists for standard genome sequencing and annotation.</title>
        <authorList>
            <consortium name="The Broad Institute Genomics Platform"/>
            <consortium name="The Broad Institute Genome Sequencing Center for Infectious Disease"/>
            <person name="Wu L."/>
            <person name="Ma J."/>
        </authorList>
    </citation>
    <scope>NUCLEOTIDE SEQUENCE [LARGE SCALE GENOMIC DNA]</scope>
    <source>
        <strain evidence="4">JCM 16924</strain>
    </source>
</reference>
<dbReference type="InterPro" id="IPR003474">
    <property type="entry name" value="Glcn_transporter"/>
</dbReference>
<proteinExistence type="predicted"/>
<gene>
    <name evidence="3" type="ORF">GCM10022232_77500</name>
</gene>
<feature type="transmembrane region" description="Helical" evidence="2">
    <location>
        <begin position="103"/>
        <end position="128"/>
    </location>
</feature>
<feature type="transmembrane region" description="Helical" evidence="2">
    <location>
        <begin position="268"/>
        <end position="288"/>
    </location>
</feature>
<feature type="transmembrane region" description="Helical" evidence="2">
    <location>
        <begin position="6"/>
        <end position="22"/>
    </location>
</feature>
<sequence>MSHTTLLLIAAAGVATLLLLILRAKVQPFVALVVVSIGVALTAGVPAADLVKTIEDGMGSTLGHIATIIALGAMIGRIVELSGGAAAFAHSLIDRFGSKRTPLALTVAGFVLGIPVFFEVGLIILMPIAYGVARASRKPLLVYALPMGAAMLTVHAFLPPHPGAVAVAQAIGADQGLVLLMGIPVTAVVILLGYLISRRMTRREYPMDPDLHAEIYGEETTLEAAGAPGTPGTPGGSTPQADDGGHGTTVLTKPAPTTTTPAVRPPSFGTVLTLIVTPILLILAGTLGQNLLADGSAPRAVLTVLGAPMVALLIDVALCAYVLGARRGWDRAHIASVMTSALPPVAMVILVAGAGGVFGKVLVASGIGDAIADVLDRSGLPALVLAFLTALALRAAQGSATVALITTAGILAPLLQRADLSTGQLSLVALAMGAGGLAVSHINDAGYWMFTKLAGLDVASGLRTWTVLTTVMGVLGFGLTAALWPLV</sequence>